<dbReference type="SUPFAM" id="SSF51905">
    <property type="entry name" value="FAD/NAD(P)-binding domain"/>
    <property type="match status" value="2"/>
</dbReference>
<evidence type="ECO:0000256" key="2">
    <source>
        <dbReference type="ARBA" id="ARBA00010139"/>
    </source>
</evidence>
<comment type="cofactor">
    <cofactor evidence="1">
        <name>FAD</name>
        <dbReference type="ChEBI" id="CHEBI:57692"/>
    </cofactor>
</comment>
<dbReference type="GeneID" id="89980056"/>
<keyword evidence="4" id="KW-0274">FAD</keyword>
<protein>
    <recommendedName>
        <fullName evidence="8">FAD/NAD(P)-binding domain-containing protein</fullName>
    </recommendedName>
</protein>
<dbReference type="EMBL" id="JAVRRD010000006">
    <property type="protein sequence ID" value="KAK5057905.1"/>
    <property type="molecule type" value="Genomic_DNA"/>
</dbReference>
<dbReference type="InterPro" id="IPR051209">
    <property type="entry name" value="FAD-bind_Monooxygenase_sf"/>
</dbReference>
<dbReference type="InterPro" id="IPR020946">
    <property type="entry name" value="Flavin_mOase-like"/>
</dbReference>
<evidence type="ECO:0000256" key="5">
    <source>
        <dbReference type="ARBA" id="ARBA00023002"/>
    </source>
</evidence>
<evidence type="ECO:0000256" key="4">
    <source>
        <dbReference type="ARBA" id="ARBA00022827"/>
    </source>
</evidence>
<dbReference type="PANTHER" id="PTHR42877:SF8">
    <property type="entry name" value="MONOOXYGENASE"/>
    <property type="match status" value="1"/>
</dbReference>
<dbReference type="Pfam" id="PF00743">
    <property type="entry name" value="FMO-like"/>
    <property type="match status" value="1"/>
</dbReference>
<gene>
    <name evidence="6" type="ORF">LTR84_011906</name>
</gene>
<name>A0AAV9NIW3_9EURO</name>
<sequence length="417" mass="47458">MRTVKDEALDVLASIGSIETEYPPAPYRPLDQYHSKPSKIRVAGAGAGATGICLAYKLERLLDPGTWELTLFEKNQHFGGTWFENTYPGVACDIPAPMYTYSFDPNPNWSHYFAYGSEIQNYFEDFAKRHGVQKYMKLNTKVVEINWDGNQGIWNIVLQDQVTKETWSDWAHVFVNGTGLLNTWKWPEINGLFNFKGSLMHSAKWNHEVDFANKTVGVIGTGSTSVQILPQLQKIAKQVKVFMRSPTWISPPFGGTALATLRKGAEVSLSTRQYKFTEEDKQRFRDDPEYFLEFRREIEAEINIMFEMYMQGSDVSKNFKKLIAEEMKRRIGPGQEKLLDFIIPKWSPGCRRVSPADGYLEALVSPNVEPVYGEIDYISKKGIVVDGQEHEMDILVCATGFQPAFKPPFKVCYSSFG</sequence>
<accession>A0AAV9NIW3</accession>
<proteinExistence type="inferred from homology"/>
<dbReference type="Proteomes" id="UP001358417">
    <property type="component" value="Unassembled WGS sequence"/>
</dbReference>
<keyword evidence="3" id="KW-0285">Flavoprotein</keyword>
<comment type="similarity">
    <text evidence="2">Belongs to the FAD-binding monooxygenase family.</text>
</comment>
<comment type="caution">
    <text evidence="6">The sequence shown here is derived from an EMBL/GenBank/DDBJ whole genome shotgun (WGS) entry which is preliminary data.</text>
</comment>
<dbReference type="PANTHER" id="PTHR42877">
    <property type="entry name" value="L-ORNITHINE N(5)-MONOOXYGENASE-RELATED"/>
    <property type="match status" value="1"/>
</dbReference>
<dbReference type="AlphaFoldDB" id="A0AAV9NIW3"/>
<dbReference type="GO" id="GO:0004499">
    <property type="term" value="F:N,N-dimethylaniline monooxygenase activity"/>
    <property type="evidence" value="ECO:0007669"/>
    <property type="project" value="InterPro"/>
</dbReference>
<dbReference type="GO" id="GO:0050661">
    <property type="term" value="F:NADP binding"/>
    <property type="evidence" value="ECO:0007669"/>
    <property type="project" value="InterPro"/>
</dbReference>
<keyword evidence="7" id="KW-1185">Reference proteome</keyword>
<dbReference type="GO" id="GO:0050660">
    <property type="term" value="F:flavin adenine dinucleotide binding"/>
    <property type="evidence" value="ECO:0007669"/>
    <property type="project" value="InterPro"/>
</dbReference>
<keyword evidence="5" id="KW-0560">Oxidoreductase</keyword>
<evidence type="ECO:0008006" key="8">
    <source>
        <dbReference type="Google" id="ProtNLM"/>
    </source>
</evidence>
<organism evidence="6 7">
    <name type="scientific">Exophiala bonariae</name>
    <dbReference type="NCBI Taxonomy" id="1690606"/>
    <lineage>
        <taxon>Eukaryota</taxon>
        <taxon>Fungi</taxon>
        <taxon>Dikarya</taxon>
        <taxon>Ascomycota</taxon>
        <taxon>Pezizomycotina</taxon>
        <taxon>Eurotiomycetes</taxon>
        <taxon>Chaetothyriomycetidae</taxon>
        <taxon>Chaetothyriales</taxon>
        <taxon>Herpotrichiellaceae</taxon>
        <taxon>Exophiala</taxon>
    </lineage>
</organism>
<evidence type="ECO:0000256" key="3">
    <source>
        <dbReference type="ARBA" id="ARBA00022630"/>
    </source>
</evidence>
<dbReference type="Gene3D" id="3.50.50.60">
    <property type="entry name" value="FAD/NAD(P)-binding domain"/>
    <property type="match status" value="1"/>
</dbReference>
<dbReference type="RefSeq" id="XP_064709023.1">
    <property type="nucleotide sequence ID" value="XM_064855434.1"/>
</dbReference>
<reference evidence="6 7" key="1">
    <citation type="submission" date="2023-08" db="EMBL/GenBank/DDBJ databases">
        <title>Black Yeasts Isolated from many extreme environments.</title>
        <authorList>
            <person name="Coleine C."/>
            <person name="Stajich J.E."/>
            <person name="Selbmann L."/>
        </authorList>
    </citation>
    <scope>NUCLEOTIDE SEQUENCE [LARGE SCALE GENOMIC DNA]</scope>
    <source>
        <strain evidence="6 7">CCFEE 5792</strain>
    </source>
</reference>
<dbReference type="InterPro" id="IPR036188">
    <property type="entry name" value="FAD/NAD-bd_sf"/>
</dbReference>
<evidence type="ECO:0000256" key="1">
    <source>
        <dbReference type="ARBA" id="ARBA00001974"/>
    </source>
</evidence>
<evidence type="ECO:0000313" key="7">
    <source>
        <dbReference type="Proteomes" id="UP001358417"/>
    </source>
</evidence>
<evidence type="ECO:0000313" key="6">
    <source>
        <dbReference type="EMBL" id="KAK5057905.1"/>
    </source>
</evidence>